<evidence type="ECO:0000256" key="1">
    <source>
        <dbReference type="ARBA" id="ARBA00004141"/>
    </source>
</evidence>
<evidence type="ECO:0000259" key="6">
    <source>
        <dbReference type="PROSITE" id="PS50850"/>
    </source>
</evidence>
<reference evidence="7 8" key="1">
    <citation type="submission" date="2020-04" db="EMBL/GenBank/DDBJ databases">
        <title>Description of novel Gluconacetobacter.</title>
        <authorList>
            <person name="Sombolestani A."/>
        </authorList>
    </citation>
    <scope>NUCLEOTIDE SEQUENCE [LARGE SCALE GENOMIC DNA]</scope>
    <source>
        <strain evidence="7 8">LMG 27802</strain>
    </source>
</reference>
<keyword evidence="3 5" id="KW-1133">Transmembrane helix</keyword>
<feature type="transmembrane region" description="Helical" evidence="5">
    <location>
        <begin position="317"/>
        <end position="338"/>
    </location>
</feature>
<evidence type="ECO:0000313" key="7">
    <source>
        <dbReference type="EMBL" id="MBB2203060.1"/>
    </source>
</evidence>
<evidence type="ECO:0000256" key="4">
    <source>
        <dbReference type="ARBA" id="ARBA00023136"/>
    </source>
</evidence>
<feature type="transmembrane region" description="Helical" evidence="5">
    <location>
        <begin position="12"/>
        <end position="31"/>
    </location>
</feature>
<dbReference type="InterPro" id="IPR036259">
    <property type="entry name" value="MFS_trans_sf"/>
</dbReference>
<feature type="transmembrane region" description="Helical" evidence="5">
    <location>
        <begin position="385"/>
        <end position="404"/>
    </location>
</feature>
<dbReference type="EMBL" id="JABEQM010000017">
    <property type="protein sequence ID" value="MBB2203060.1"/>
    <property type="molecule type" value="Genomic_DNA"/>
</dbReference>
<dbReference type="InterPro" id="IPR011701">
    <property type="entry name" value="MFS"/>
</dbReference>
<keyword evidence="4 5" id="KW-0472">Membrane</keyword>
<evidence type="ECO:0000313" key="8">
    <source>
        <dbReference type="Proteomes" id="UP000578030"/>
    </source>
</evidence>
<dbReference type="PROSITE" id="PS50850">
    <property type="entry name" value="MFS"/>
    <property type="match status" value="1"/>
</dbReference>
<evidence type="ECO:0000256" key="2">
    <source>
        <dbReference type="ARBA" id="ARBA00022692"/>
    </source>
</evidence>
<feature type="transmembrane region" description="Helical" evidence="5">
    <location>
        <begin position="290"/>
        <end position="311"/>
    </location>
</feature>
<dbReference type="GO" id="GO:0016020">
    <property type="term" value="C:membrane"/>
    <property type="evidence" value="ECO:0007669"/>
    <property type="project" value="UniProtKB-SubCell"/>
</dbReference>
<keyword evidence="2 5" id="KW-0812">Transmembrane</keyword>
<name>A0A7W4KA09_9PROT</name>
<feature type="transmembrane region" description="Helical" evidence="5">
    <location>
        <begin position="212"/>
        <end position="238"/>
    </location>
</feature>
<comment type="subcellular location">
    <subcellularLocation>
        <location evidence="1">Membrane</location>
        <topology evidence="1">Multi-pass membrane protein</topology>
    </subcellularLocation>
</comment>
<dbReference type="GO" id="GO:0022857">
    <property type="term" value="F:transmembrane transporter activity"/>
    <property type="evidence" value="ECO:0007669"/>
    <property type="project" value="InterPro"/>
</dbReference>
<evidence type="ECO:0000256" key="3">
    <source>
        <dbReference type="ARBA" id="ARBA00022989"/>
    </source>
</evidence>
<evidence type="ECO:0000256" key="5">
    <source>
        <dbReference type="SAM" id="Phobius"/>
    </source>
</evidence>
<dbReference type="AlphaFoldDB" id="A0A7W4KA09"/>
<comment type="caution">
    <text evidence="7">The sequence shown here is derived from an EMBL/GenBank/DDBJ whole genome shotgun (WGS) entry which is preliminary data.</text>
</comment>
<feature type="transmembrane region" description="Helical" evidence="5">
    <location>
        <begin position="145"/>
        <end position="166"/>
    </location>
</feature>
<dbReference type="PANTHER" id="PTHR11662:SF399">
    <property type="entry name" value="FI19708P1-RELATED"/>
    <property type="match status" value="1"/>
</dbReference>
<accession>A0A7W4KA09</accession>
<organism evidence="7 8">
    <name type="scientific">Gluconacetobacter tumulisoli</name>
    <dbReference type="NCBI Taxonomy" id="1286189"/>
    <lineage>
        <taxon>Bacteria</taxon>
        <taxon>Pseudomonadati</taxon>
        <taxon>Pseudomonadota</taxon>
        <taxon>Alphaproteobacteria</taxon>
        <taxon>Acetobacterales</taxon>
        <taxon>Acetobacteraceae</taxon>
        <taxon>Gluconacetobacter</taxon>
    </lineage>
</organism>
<dbReference type="InterPro" id="IPR050382">
    <property type="entry name" value="MFS_Na/Anion_cotransporter"/>
</dbReference>
<dbReference type="Proteomes" id="UP000578030">
    <property type="component" value="Unassembled WGS sequence"/>
</dbReference>
<dbReference type="RefSeq" id="WP_182961028.1">
    <property type="nucleotide sequence ID" value="NZ_JABEQM010000017.1"/>
</dbReference>
<feature type="transmembrane region" description="Helical" evidence="5">
    <location>
        <begin position="359"/>
        <end position="379"/>
    </location>
</feature>
<feature type="transmembrane region" description="Helical" evidence="5">
    <location>
        <begin position="79"/>
        <end position="99"/>
    </location>
</feature>
<proteinExistence type="predicted"/>
<dbReference type="PANTHER" id="PTHR11662">
    <property type="entry name" value="SOLUTE CARRIER FAMILY 17"/>
    <property type="match status" value="1"/>
</dbReference>
<dbReference type="Pfam" id="PF07690">
    <property type="entry name" value="MFS_1"/>
    <property type="match status" value="1"/>
</dbReference>
<dbReference type="InterPro" id="IPR020846">
    <property type="entry name" value="MFS_dom"/>
</dbReference>
<dbReference type="SUPFAM" id="SSF103473">
    <property type="entry name" value="MFS general substrate transporter"/>
    <property type="match status" value="1"/>
</dbReference>
<protein>
    <submittedName>
        <fullName evidence="7">MFS transporter</fullName>
    </submittedName>
</protein>
<feature type="transmembrane region" description="Helical" evidence="5">
    <location>
        <begin position="258"/>
        <end position="278"/>
    </location>
</feature>
<feature type="transmembrane region" description="Helical" evidence="5">
    <location>
        <begin position="172"/>
        <end position="191"/>
    </location>
</feature>
<sequence length="419" mass="44708">MLNRGSSKGASGVSWAVLFGLIVPSAVLMAVDKQAMVVLAPTIRDHYHLTVAQTTDVLSVAVASYALSQIPAGWLCQRLGPPLMLGLACLSWSLSVMALPLASTIVGLSVARFAMGVFQSPDWAASVMMIRSRFPVELRGRASSALLSGLYFGMVIGGPICVSFLSFGTWQWCFYALGALGLGLGAIVLWTQRKDLKADAPKRRASGPIFRTALWFLKPQCLAIGLTYFFLLGIQSFFTTLMPLYLTDVRHLTPTEMGRSSSLSFMFLYGSVILCGAASDFFSRRFSGLWAARIPLGIAGVAGSSLCQYLALQAGSATMAVAFMCLSLFMIGAGQVCVWTSIQDLGRENAGLLVGWTQLLGNGASALVPVVGAYLVQAAHGNWNVIGYIVLLCGLMGMLAVLFVNPQNPLSAPHHEQST</sequence>
<keyword evidence="8" id="KW-1185">Reference proteome</keyword>
<dbReference type="Gene3D" id="1.20.1250.20">
    <property type="entry name" value="MFS general substrate transporter like domains"/>
    <property type="match status" value="2"/>
</dbReference>
<feature type="domain" description="Major facilitator superfamily (MFS) profile" evidence="6">
    <location>
        <begin position="18"/>
        <end position="409"/>
    </location>
</feature>
<gene>
    <name evidence="7" type="ORF">HLH28_16025</name>
</gene>